<name>A0A1G1Y9U0_9BACT</name>
<dbReference type="PANTHER" id="PTHR38471">
    <property type="entry name" value="FOUR HELIX BUNDLE PROTEIN"/>
    <property type="match status" value="1"/>
</dbReference>
<protein>
    <recommendedName>
        <fullName evidence="3">Four helix bundle protein</fullName>
    </recommendedName>
</protein>
<dbReference type="PANTHER" id="PTHR38471:SF2">
    <property type="entry name" value="FOUR HELIX BUNDLE PROTEIN"/>
    <property type="match status" value="1"/>
</dbReference>
<dbReference type="AlphaFoldDB" id="A0A1G1Y9U0"/>
<proteinExistence type="predicted"/>
<dbReference type="Proteomes" id="UP000178432">
    <property type="component" value="Unassembled WGS sequence"/>
</dbReference>
<accession>A0A1G1Y9U0</accession>
<organism evidence="1 2">
    <name type="scientific">Candidatus Buchananbacteria bacterium RIFCSPHIGHO2_01_FULL_46_12</name>
    <dbReference type="NCBI Taxonomy" id="1797536"/>
    <lineage>
        <taxon>Bacteria</taxon>
        <taxon>Candidatus Buchananiibacteriota</taxon>
    </lineage>
</organism>
<dbReference type="SUPFAM" id="SSF158446">
    <property type="entry name" value="IVS-encoded protein-like"/>
    <property type="match status" value="1"/>
</dbReference>
<evidence type="ECO:0000313" key="1">
    <source>
        <dbReference type="EMBL" id="OGY49092.1"/>
    </source>
</evidence>
<evidence type="ECO:0000313" key="2">
    <source>
        <dbReference type="Proteomes" id="UP000178432"/>
    </source>
</evidence>
<dbReference type="NCBIfam" id="TIGR02436">
    <property type="entry name" value="four helix bundle protein"/>
    <property type="match status" value="1"/>
</dbReference>
<dbReference type="EMBL" id="MHIF01000005">
    <property type="protein sequence ID" value="OGY49092.1"/>
    <property type="molecule type" value="Genomic_DNA"/>
</dbReference>
<evidence type="ECO:0008006" key="3">
    <source>
        <dbReference type="Google" id="ProtNLM"/>
    </source>
</evidence>
<gene>
    <name evidence="1" type="ORF">A2663_04845</name>
</gene>
<dbReference type="Gene3D" id="1.20.1440.60">
    <property type="entry name" value="23S rRNA-intervening sequence"/>
    <property type="match status" value="1"/>
</dbReference>
<dbReference type="InterPro" id="IPR036583">
    <property type="entry name" value="23S_rRNA_IVS_sf"/>
</dbReference>
<dbReference type="InterPro" id="IPR012657">
    <property type="entry name" value="23S_rRNA-intervening_sequence"/>
</dbReference>
<sequence length="69" mass="8030">MNTFRFLNFPVYGKSKDFYKRILRVVAKIDDYGLKDQIRRAALSIILNLAEGSAKISDKEFSRFLQLSL</sequence>
<dbReference type="Pfam" id="PF05635">
    <property type="entry name" value="23S_rRNA_IVP"/>
    <property type="match status" value="1"/>
</dbReference>
<reference evidence="1 2" key="1">
    <citation type="journal article" date="2016" name="Nat. Commun.">
        <title>Thousands of microbial genomes shed light on interconnected biogeochemical processes in an aquifer system.</title>
        <authorList>
            <person name="Anantharaman K."/>
            <person name="Brown C.T."/>
            <person name="Hug L.A."/>
            <person name="Sharon I."/>
            <person name="Castelle C.J."/>
            <person name="Probst A.J."/>
            <person name="Thomas B.C."/>
            <person name="Singh A."/>
            <person name="Wilkins M.J."/>
            <person name="Karaoz U."/>
            <person name="Brodie E.L."/>
            <person name="Williams K.H."/>
            <person name="Hubbard S.S."/>
            <person name="Banfield J.F."/>
        </authorList>
    </citation>
    <scope>NUCLEOTIDE SEQUENCE [LARGE SCALE GENOMIC DNA]</scope>
</reference>
<comment type="caution">
    <text evidence="1">The sequence shown here is derived from an EMBL/GenBank/DDBJ whole genome shotgun (WGS) entry which is preliminary data.</text>
</comment>